<comment type="cofactor">
    <cofactor evidence="1">
        <name>Mn(2+)</name>
        <dbReference type="ChEBI" id="CHEBI:29035"/>
    </cofactor>
</comment>
<dbReference type="SUPFAM" id="SSF55811">
    <property type="entry name" value="Nudix"/>
    <property type="match status" value="1"/>
</dbReference>
<comment type="cofactor">
    <cofactor evidence="2">
        <name>Mg(2+)</name>
        <dbReference type="ChEBI" id="CHEBI:18420"/>
    </cofactor>
</comment>
<gene>
    <name evidence="8" type="ORF">NXS09_00900</name>
</gene>
<evidence type="ECO:0000256" key="6">
    <source>
        <dbReference type="ARBA" id="ARBA00023211"/>
    </source>
</evidence>
<keyword evidence="4" id="KW-0378">Hydrolase</keyword>
<dbReference type="InterPro" id="IPR015797">
    <property type="entry name" value="NUDIX_hydrolase-like_dom_sf"/>
</dbReference>
<keyword evidence="5" id="KW-0460">Magnesium</keyword>
<sequence length="201" mass="22836">MMTYNELTQFFTHAAHYPAETGRRRNTLLNNRTMREAAVLLAVVFREQQWQILLTKRSAALSNHAGQIALAGGSRDQEDASLTDTALRETLEETGIQKQYWETFTPFPAYYTPSGYSVSPIPALCTTSPQTTPNSDEVEEIFYLPLALALDKSSYTKRKLQYSGTHINTPALPYLDYDIWGLTAMILYDLADRYSQYRQTA</sequence>
<accession>A0ABT2FAT9</accession>
<protein>
    <submittedName>
        <fullName evidence="8">CoA pyrophosphatase</fullName>
    </submittedName>
</protein>
<proteinExistence type="predicted"/>
<dbReference type="CDD" id="cd03426">
    <property type="entry name" value="NUDIX_CoAse_Nudt7"/>
    <property type="match status" value="1"/>
</dbReference>
<evidence type="ECO:0000259" key="7">
    <source>
        <dbReference type="PROSITE" id="PS51462"/>
    </source>
</evidence>
<dbReference type="InterPro" id="IPR000086">
    <property type="entry name" value="NUDIX_hydrolase_dom"/>
</dbReference>
<evidence type="ECO:0000313" key="9">
    <source>
        <dbReference type="Proteomes" id="UP001166947"/>
    </source>
</evidence>
<keyword evidence="9" id="KW-1185">Reference proteome</keyword>
<reference evidence="8" key="2">
    <citation type="journal article" date="2023" name="Curr. Microbiol.">
        <title>Neisseria montereyensis sp. nov., Isolated from Oropharynx of California Sea Lion (Zalophus californianus): Genomic, Phylogenetic, and Phenotypic Study.</title>
        <authorList>
            <person name="Volokhov D.V."/>
            <person name="Zagorodnyaya T.A."/>
            <person name="Furtak V.A."/>
            <person name="Nattanmai G."/>
            <person name="Randall L."/>
            <person name="Jose S."/>
            <person name="Gao Y."/>
            <person name="Gulland F.M."/>
            <person name="Eisenberg T."/>
            <person name="Delmonte P."/>
            <person name="Blom J."/>
            <person name="Mitchell K.K."/>
        </authorList>
    </citation>
    <scope>NUCLEOTIDE SEQUENCE</scope>
    <source>
        <strain evidence="8">CSL10203-ORH2</strain>
    </source>
</reference>
<evidence type="ECO:0000256" key="4">
    <source>
        <dbReference type="ARBA" id="ARBA00022801"/>
    </source>
</evidence>
<dbReference type="RefSeq" id="WP_259290684.1">
    <property type="nucleotide sequence ID" value="NZ_JANUXW010000001.1"/>
</dbReference>
<name>A0ABT2FAT9_9NEIS</name>
<reference evidence="8" key="1">
    <citation type="submission" date="2022-08" db="EMBL/GenBank/DDBJ databases">
        <authorList>
            <person name="Volokhov D.V."/>
            <person name="Furtak V.A."/>
            <person name="Zagorodnyaya T.A."/>
        </authorList>
    </citation>
    <scope>NUCLEOTIDE SEQUENCE</scope>
    <source>
        <strain evidence="8">CSL10203-ORH2</strain>
    </source>
</reference>
<dbReference type="PANTHER" id="PTHR12992:SF11">
    <property type="entry name" value="MITOCHONDRIAL COENZYME A DIPHOSPHATASE NUDT8"/>
    <property type="match status" value="1"/>
</dbReference>
<evidence type="ECO:0000256" key="3">
    <source>
        <dbReference type="ARBA" id="ARBA00022723"/>
    </source>
</evidence>
<dbReference type="Pfam" id="PF00293">
    <property type="entry name" value="NUDIX"/>
    <property type="match status" value="1"/>
</dbReference>
<dbReference type="Gene3D" id="3.90.79.10">
    <property type="entry name" value="Nucleoside Triphosphate Pyrophosphohydrolase"/>
    <property type="match status" value="1"/>
</dbReference>
<comment type="caution">
    <text evidence="8">The sequence shown here is derived from an EMBL/GenBank/DDBJ whole genome shotgun (WGS) entry which is preliminary data.</text>
</comment>
<dbReference type="Proteomes" id="UP001166947">
    <property type="component" value="Unassembled WGS sequence"/>
</dbReference>
<dbReference type="PANTHER" id="PTHR12992">
    <property type="entry name" value="NUDIX HYDROLASE"/>
    <property type="match status" value="1"/>
</dbReference>
<dbReference type="EMBL" id="JANUXW010000001">
    <property type="protein sequence ID" value="MCS4532859.1"/>
    <property type="molecule type" value="Genomic_DNA"/>
</dbReference>
<keyword evidence="3" id="KW-0479">Metal-binding</keyword>
<evidence type="ECO:0000256" key="1">
    <source>
        <dbReference type="ARBA" id="ARBA00001936"/>
    </source>
</evidence>
<evidence type="ECO:0000313" key="8">
    <source>
        <dbReference type="EMBL" id="MCS4532859.1"/>
    </source>
</evidence>
<keyword evidence="6" id="KW-0464">Manganese</keyword>
<dbReference type="InterPro" id="IPR045121">
    <property type="entry name" value="CoAse"/>
</dbReference>
<organism evidence="8 9">
    <name type="scientific">Neisseria montereyensis</name>
    <dbReference type="NCBI Taxonomy" id="2973938"/>
    <lineage>
        <taxon>Bacteria</taxon>
        <taxon>Pseudomonadati</taxon>
        <taxon>Pseudomonadota</taxon>
        <taxon>Betaproteobacteria</taxon>
        <taxon>Neisseriales</taxon>
        <taxon>Neisseriaceae</taxon>
        <taxon>Neisseria</taxon>
    </lineage>
</organism>
<feature type="domain" description="Nudix hydrolase" evidence="7">
    <location>
        <begin position="34"/>
        <end position="166"/>
    </location>
</feature>
<evidence type="ECO:0000256" key="2">
    <source>
        <dbReference type="ARBA" id="ARBA00001946"/>
    </source>
</evidence>
<evidence type="ECO:0000256" key="5">
    <source>
        <dbReference type="ARBA" id="ARBA00022842"/>
    </source>
</evidence>
<dbReference type="PROSITE" id="PS51462">
    <property type="entry name" value="NUDIX"/>
    <property type="match status" value="1"/>
</dbReference>